<evidence type="ECO:0000256" key="3">
    <source>
        <dbReference type="ARBA" id="ARBA00022692"/>
    </source>
</evidence>
<dbReference type="AlphaFoldDB" id="A0A0J6Y4W0"/>
<dbReference type="GO" id="GO:0032977">
    <property type="term" value="F:membrane insertase activity"/>
    <property type="evidence" value="ECO:0007669"/>
    <property type="project" value="InterPro"/>
</dbReference>
<evidence type="ECO:0000259" key="12">
    <source>
        <dbReference type="Pfam" id="PF02096"/>
    </source>
</evidence>
<feature type="region of interest" description="Disordered" evidence="10">
    <location>
        <begin position="50"/>
        <end position="69"/>
    </location>
</feature>
<feature type="domain" description="Membrane insertase YidC/Oxa/ALB C-terminal" evidence="12">
    <location>
        <begin position="153"/>
        <end position="345"/>
    </location>
</feature>
<reference evidence="14" key="1">
    <citation type="journal article" date="2010" name="Genome Res.">
        <title>Population genomic sequencing of Coccidioides fungi reveals recent hybridization and transposon control.</title>
        <authorList>
            <person name="Neafsey D.E."/>
            <person name="Barker B.M."/>
            <person name="Sharpton T.J."/>
            <person name="Stajich J.E."/>
            <person name="Park D.J."/>
            <person name="Whiston E."/>
            <person name="Hung C.-Y."/>
            <person name="McMahan C."/>
            <person name="White J."/>
            <person name="Sykes S."/>
            <person name="Heiman D."/>
            <person name="Young S."/>
            <person name="Zeng Q."/>
            <person name="Abouelleil A."/>
            <person name="Aftuck L."/>
            <person name="Bessette D."/>
            <person name="Brown A."/>
            <person name="FitzGerald M."/>
            <person name="Lui A."/>
            <person name="Macdonald J.P."/>
            <person name="Priest M."/>
            <person name="Orbach M.J."/>
            <person name="Galgiani J.N."/>
            <person name="Kirkland T.N."/>
            <person name="Cole G.T."/>
            <person name="Birren B.W."/>
            <person name="Henn M.R."/>
            <person name="Taylor J.W."/>
            <person name="Rounsley S.D."/>
        </authorList>
    </citation>
    <scope>NUCLEOTIDE SEQUENCE [LARGE SCALE GENOMIC DNA]</scope>
    <source>
        <strain evidence="14">RMSCC 2394</strain>
    </source>
</reference>
<evidence type="ECO:0000256" key="10">
    <source>
        <dbReference type="SAM" id="MobiDB-lite"/>
    </source>
</evidence>
<evidence type="ECO:0000313" key="14">
    <source>
        <dbReference type="Proteomes" id="UP000054565"/>
    </source>
</evidence>
<organism evidence="13 14">
    <name type="scientific">Coccidioides immitis RMSCC 2394</name>
    <dbReference type="NCBI Taxonomy" id="404692"/>
    <lineage>
        <taxon>Eukaryota</taxon>
        <taxon>Fungi</taxon>
        <taxon>Dikarya</taxon>
        <taxon>Ascomycota</taxon>
        <taxon>Pezizomycotina</taxon>
        <taxon>Eurotiomycetes</taxon>
        <taxon>Eurotiomycetidae</taxon>
        <taxon>Onygenales</taxon>
        <taxon>Onygenaceae</taxon>
        <taxon>Coccidioides</taxon>
    </lineage>
</organism>
<keyword evidence="5" id="KW-0809">Transit peptide</keyword>
<dbReference type="InterPro" id="IPR001708">
    <property type="entry name" value="YidC/ALB3/OXA1/COX18"/>
</dbReference>
<dbReference type="Proteomes" id="UP000054565">
    <property type="component" value="Unassembled WGS sequence"/>
</dbReference>
<sequence>MLVSAGARRSGAAAGAVRSTLHRSLHSQRQFSSFIAARNSQSQWRRVARNNSAFRGRSQPSGYPSLISSPRFISSSSSSAATVTSATPETPVDNGVQTIEALSDGSNPALDLSQVPVKLGYLKELGLDYGFGPSSLIETLLESIHIYAGLPWWGSTIAAAVFIRVALFKFNLNASDMSAKLRRMQPITKPLQERMLKAVREGNNLEGLKLKQEMAMIREQHGVKMWKTFVPMLQIPLGFGFFRVLRGMSSLPVPGLLSEQFLWLNDITLSDPFFILPLVTGGSMYFAIKRGGETGMDFANSPLGKFMLYGLPVISTTAMSFWPAVLQLYFASTSLLALIQAYLVTSPGFRKLAGVEPLPSKTKPVGPNEPGASGSSGRIRVIPTTARVVPEAQQNPEQQVYSPQKVSVIDRTLDNVKQGFRDVQKQVQEKMDEMAGDKTEKNPDGTPKAPPRLSKQELENAAAYEKRRREQLEMERELRNQSLREEYMRKKQNIQ</sequence>
<evidence type="ECO:0000256" key="5">
    <source>
        <dbReference type="ARBA" id="ARBA00022946"/>
    </source>
</evidence>
<evidence type="ECO:0000256" key="6">
    <source>
        <dbReference type="ARBA" id="ARBA00022989"/>
    </source>
</evidence>
<feature type="transmembrane region" description="Helical" evidence="11">
    <location>
        <begin position="262"/>
        <end position="286"/>
    </location>
</feature>
<feature type="compositionally biased region" description="Basic and acidic residues" evidence="10">
    <location>
        <begin position="430"/>
        <end position="443"/>
    </location>
</feature>
<dbReference type="EMBL" id="DS028094">
    <property type="protein sequence ID" value="KMP03706.1"/>
    <property type="molecule type" value="Genomic_DNA"/>
</dbReference>
<feature type="compositionally biased region" description="Polar residues" evidence="10">
    <location>
        <begin position="50"/>
        <end position="62"/>
    </location>
</feature>
<dbReference type="CDD" id="cd20069">
    <property type="entry name" value="5TM_Oxa1-like"/>
    <property type="match status" value="1"/>
</dbReference>
<evidence type="ECO:0000256" key="4">
    <source>
        <dbReference type="ARBA" id="ARBA00022792"/>
    </source>
</evidence>
<keyword evidence="6 11" id="KW-1133">Transmembrane helix</keyword>
<comment type="subcellular location">
    <subcellularLocation>
        <location evidence="9">Membrane</location>
        <topology evidence="9">Multi-pass membrane protein</topology>
    </subcellularLocation>
    <subcellularLocation>
        <location evidence="1">Mitochondrion inner membrane</location>
        <topology evidence="1">Multi-pass membrane protein</topology>
    </subcellularLocation>
</comment>
<evidence type="ECO:0000256" key="1">
    <source>
        <dbReference type="ARBA" id="ARBA00004448"/>
    </source>
</evidence>
<dbReference type="PANTHER" id="PTHR12428:SF66">
    <property type="entry name" value="MITOCHONDRIAL INNER MEMBRANE PROTEIN OXA1L"/>
    <property type="match status" value="1"/>
</dbReference>
<evidence type="ECO:0000256" key="9">
    <source>
        <dbReference type="RuleBase" id="RU003945"/>
    </source>
</evidence>
<feature type="transmembrane region" description="Helical" evidence="11">
    <location>
        <begin position="150"/>
        <end position="172"/>
    </location>
</feature>
<keyword evidence="3 9" id="KW-0812">Transmembrane</keyword>
<dbReference type="GO" id="GO:0032979">
    <property type="term" value="P:protein insertion into mitochondrial inner membrane from matrix"/>
    <property type="evidence" value="ECO:0007669"/>
    <property type="project" value="TreeGrafter"/>
</dbReference>
<accession>A0A0J6Y4W0</accession>
<evidence type="ECO:0000256" key="11">
    <source>
        <dbReference type="SAM" id="Phobius"/>
    </source>
</evidence>
<name>A0A0J6Y4W0_COCIT</name>
<dbReference type="Pfam" id="PF02096">
    <property type="entry name" value="60KD_IMP"/>
    <property type="match status" value="1"/>
</dbReference>
<dbReference type="OrthoDB" id="2148490at2759"/>
<feature type="transmembrane region" description="Helical" evidence="11">
    <location>
        <begin position="225"/>
        <end position="242"/>
    </location>
</feature>
<keyword evidence="8 11" id="KW-0472">Membrane</keyword>
<evidence type="ECO:0000256" key="2">
    <source>
        <dbReference type="ARBA" id="ARBA00009877"/>
    </source>
</evidence>
<keyword evidence="4" id="KW-0999">Mitochondrion inner membrane</keyword>
<feature type="region of interest" description="Disordered" evidence="10">
    <location>
        <begin position="430"/>
        <end position="495"/>
    </location>
</feature>
<feature type="transmembrane region" description="Helical" evidence="11">
    <location>
        <begin position="306"/>
        <end position="322"/>
    </location>
</feature>
<protein>
    <submittedName>
        <fullName evidence="13">Inner membrane protein oxaA</fullName>
    </submittedName>
</protein>
<gene>
    <name evidence="13" type="ORF">CIRG_03398</name>
</gene>
<dbReference type="InterPro" id="IPR028055">
    <property type="entry name" value="YidC/Oxa/ALB_C"/>
</dbReference>
<proteinExistence type="inferred from homology"/>
<dbReference type="STRING" id="404692.A0A0J6Y4W0"/>
<evidence type="ECO:0000256" key="7">
    <source>
        <dbReference type="ARBA" id="ARBA00023128"/>
    </source>
</evidence>
<dbReference type="GO" id="GO:0005743">
    <property type="term" value="C:mitochondrial inner membrane"/>
    <property type="evidence" value="ECO:0007669"/>
    <property type="project" value="UniProtKB-SubCell"/>
</dbReference>
<keyword evidence="7" id="KW-0496">Mitochondrion</keyword>
<feature type="compositionally biased region" description="Basic and acidic residues" evidence="10">
    <location>
        <begin position="454"/>
        <end position="489"/>
    </location>
</feature>
<evidence type="ECO:0000256" key="8">
    <source>
        <dbReference type="ARBA" id="ARBA00023136"/>
    </source>
</evidence>
<feature type="region of interest" description="Disordered" evidence="10">
    <location>
        <begin position="356"/>
        <end position="378"/>
    </location>
</feature>
<comment type="similarity">
    <text evidence="2 9">Belongs to the OXA1/ALB3/YidC family.</text>
</comment>
<dbReference type="PANTHER" id="PTHR12428">
    <property type="entry name" value="OXA1"/>
    <property type="match status" value="1"/>
</dbReference>
<evidence type="ECO:0000313" key="13">
    <source>
        <dbReference type="EMBL" id="KMP03706.1"/>
    </source>
</evidence>